<gene>
    <name evidence="1" type="ORF">AAJ76_5000106173</name>
</gene>
<protein>
    <submittedName>
        <fullName evidence="1">Uncharacterized protein</fullName>
    </submittedName>
</protein>
<dbReference type="VEuPathDB" id="MicrosporidiaDB:G9O61_00g008450"/>
<sequence length="319" mass="38315">MKLLAFFIMQLETSMFLSFNDIFNRITPENVTFLNEKNQHVNQGYLGTSDNIVNEMWKYFCKNRQFLETITNIRKLKPEASFIWQRSYWKKNIEDLIRRRVHISQISPIFLDLCDSTWEIVEFILCTVDLRNCKIKVVFNCFLEELPTSFERVKCKFVFPGITKKNKIMFLKKWHDYVYFEKIILIQKKKMFKNAKIKPSKDEKKNNLLYNLYILGIYHRFSMLFAVIAHIDKYFNYIPINKTFQFFAKVKHKIKKIFNISTKEENLEQEKDELETPVEVLDAFSDFMNSIRLLSTQESCGKVEKIQKRRKSTARDNNS</sequence>
<keyword evidence="2" id="KW-1185">Reference proteome</keyword>
<organism evidence="1 2">
    <name type="scientific">Vairimorpha ceranae</name>
    <dbReference type="NCBI Taxonomy" id="40302"/>
    <lineage>
        <taxon>Eukaryota</taxon>
        <taxon>Fungi</taxon>
        <taxon>Fungi incertae sedis</taxon>
        <taxon>Microsporidia</taxon>
        <taxon>Nosematidae</taxon>
        <taxon>Vairimorpha</taxon>
    </lineage>
</organism>
<dbReference type="GeneID" id="36320755"/>
<comment type="caution">
    <text evidence="1">The sequence shown here is derived from an EMBL/GenBank/DDBJ whole genome shotgun (WGS) entry which is preliminary data.</text>
</comment>
<dbReference type="EMBL" id="JPQZ01000005">
    <property type="protein sequence ID" value="KKO76271.1"/>
    <property type="molecule type" value="Genomic_DNA"/>
</dbReference>
<dbReference type="RefSeq" id="XP_024332013.1">
    <property type="nucleotide sequence ID" value="XM_024475808.1"/>
</dbReference>
<evidence type="ECO:0000313" key="2">
    <source>
        <dbReference type="Proteomes" id="UP000034350"/>
    </source>
</evidence>
<dbReference type="AlphaFoldDB" id="A0A0F9WFZ5"/>
<dbReference type="Proteomes" id="UP000034350">
    <property type="component" value="Unassembled WGS sequence"/>
</dbReference>
<accession>A0A0F9WFZ5</accession>
<name>A0A0F9WFZ5_9MICR</name>
<proteinExistence type="predicted"/>
<reference evidence="1 2" key="1">
    <citation type="journal article" date="2015" name="Environ. Microbiol.">
        <title>Genome analyses suggest the presence of polyploidy and recent human-driven expansions in eight global populations of the honeybee pathogen Nosema ceranae.</title>
        <authorList>
            <person name="Pelin A."/>
            <person name="Selman M."/>
            <person name="Aris-Brosou S."/>
            <person name="Farinelli L."/>
            <person name="Corradi N."/>
        </authorList>
    </citation>
    <scope>NUCLEOTIDE SEQUENCE [LARGE SCALE GENOMIC DNA]</scope>
    <source>
        <strain evidence="1 2">PA08 1199</strain>
    </source>
</reference>
<dbReference type="VEuPathDB" id="MicrosporidiaDB:AAJ76_5000106173"/>
<evidence type="ECO:0000313" key="1">
    <source>
        <dbReference type="EMBL" id="KKO76271.1"/>
    </source>
</evidence>
<dbReference type="VEuPathDB" id="MicrosporidiaDB:NCER_102313"/>